<dbReference type="PANTHER" id="PTHR48468:SF1">
    <property type="entry name" value="PLASTOCYANIN-LIKE DOMAIN-CONTAINING PROTEIN"/>
    <property type="match status" value="1"/>
</dbReference>
<reference evidence="3" key="3">
    <citation type="submission" date="2020-12" db="UniProtKB">
        <authorList>
            <consortium name="EnsemblPlants"/>
        </authorList>
    </citation>
    <scope>IDENTIFICATION</scope>
</reference>
<dbReference type="EnsemblPlants" id="Pp3c11_13390V3.2">
    <property type="protein sequence ID" value="PAC:32958791.CDS.1"/>
    <property type="gene ID" value="Pp3c11_13390"/>
</dbReference>
<feature type="domain" description="DUF7748" evidence="1">
    <location>
        <begin position="6"/>
        <end position="94"/>
    </location>
</feature>
<dbReference type="HOGENOM" id="CLU_166417_0_0_1"/>
<evidence type="ECO:0000313" key="4">
    <source>
        <dbReference type="Proteomes" id="UP000006727"/>
    </source>
</evidence>
<evidence type="ECO:0000313" key="2">
    <source>
        <dbReference type="EMBL" id="PNR45212.1"/>
    </source>
</evidence>
<dbReference type="Gramene" id="Pp3c11_13390V3.1">
    <property type="protein sequence ID" value="PAC:32958790.CDS.1"/>
    <property type="gene ID" value="Pp3c11_13390"/>
</dbReference>
<keyword evidence="4" id="KW-1185">Reference proteome</keyword>
<proteinExistence type="predicted"/>
<dbReference type="AlphaFoldDB" id="A9RIH1"/>
<name>A9RIH1_PHYPA</name>
<dbReference type="Gramene" id="Pp3c11_13390V3.2">
    <property type="protein sequence ID" value="PAC:32958791.CDS.1"/>
    <property type="gene ID" value="Pp3c11_13390"/>
</dbReference>
<reference evidence="2 4" key="2">
    <citation type="journal article" date="2018" name="Plant J.">
        <title>The Physcomitrella patens chromosome-scale assembly reveals moss genome structure and evolution.</title>
        <authorList>
            <person name="Lang D."/>
            <person name="Ullrich K.K."/>
            <person name="Murat F."/>
            <person name="Fuchs J."/>
            <person name="Jenkins J."/>
            <person name="Haas F.B."/>
            <person name="Piednoel M."/>
            <person name="Gundlach H."/>
            <person name="Van Bel M."/>
            <person name="Meyberg R."/>
            <person name="Vives C."/>
            <person name="Morata J."/>
            <person name="Symeonidi A."/>
            <person name="Hiss M."/>
            <person name="Muchero W."/>
            <person name="Kamisugi Y."/>
            <person name="Saleh O."/>
            <person name="Blanc G."/>
            <person name="Decker E.L."/>
            <person name="van Gessel N."/>
            <person name="Grimwood J."/>
            <person name="Hayes R.D."/>
            <person name="Graham S.W."/>
            <person name="Gunter L.E."/>
            <person name="McDaniel S.F."/>
            <person name="Hoernstein S.N.W."/>
            <person name="Larsson A."/>
            <person name="Li F.W."/>
            <person name="Perroud P.F."/>
            <person name="Phillips J."/>
            <person name="Ranjan P."/>
            <person name="Rokshar D.S."/>
            <person name="Rothfels C.J."/>
            <person name="Schneider L."/>
            <person name="Shu S."/>
            <person name="Stevenson D.W."/>
            <person name="Thummler F."/>
            <person name="Tillich M."/>
            <person name="Villarreal Aguilar J.C."/>
            <person name="Widiez T."/>
            <person name="Wong G.K."/>
            <person name="Wymore A."/>
            <person name="Zhang Y."/>
            <person name="Zimmer A.D."/>
            <person name="Quatrano R.S."/>
            <person name="Mayer K.F.X."/>
            <person name="Goodstein D."/>
            <person name="Casacuberta J.M."/>
            <person name="Vandepoele K."/>
            <person name="Reski R."/>
            <person name="Cuming A.C."/>
            <person name="Tuskan G.A."/>
            <person name="Maumus F."/>
            <person name="Salse J."/>
            <person name="Schmutz J."/>
            <person name="Rensing S.A."/>
        </authorList>
    </citation>
    <scope>NUCLEOTIDE SEQUENCE [LARGE SCALE GENOMIC DNA]</scope>
    <source>
        <strain evidence="3 4">cv. Gransden 2004</strain>
    </source>
</reference>
<sequence length="120" mass="13838">MACSKVTTVIHNLTNHVLVLNAGTPRSSAKLATLEIGGEHKIKMDVNWTYQEFMLKGGEDVQKVVISSDECVDFERIDVSEIDGRLEVQRVPRKQFDDSAYSLSTRWHRTFIRWLKVMWV</sequence>
<dbReference type="InParanoid" id="A9RIH1"/>
<evidence type="ECO:0000313" key="3">
    <source>
        <dbReference type="EnsemblPlants" id="PAC:32958790.CDS.1"/>
    </source>
</evidence>
<dbReference type="PANTHER" id="PTHR48468">
    <property type="entry name" value="PLASTOCYANIN-LIKE DOMAIN-CONTAINING PROTEIN"/>
    <property type="match status" value="1"/>
</dbReference>
<dbReference type="Pfam" id="PF24928">
    <property type="entry name" value="DUF7748"/>
    <property type="match status" value="1"/>
</dbReference>
<dbReference type="InterPro" id="IPR056650">
    <property type="entry name" value="DUF7748"/>
</dbReference>
<gene>
    <name evidence="2" type="ORF">PHYPA_014983</name>
</gene>
<reference evidence="2 4" key="1">
    <citation type="journal article" date="2008" name="Science">
        <title>The Physcomitrella genome reveals evolutionary insights into the conquest of land by plants.</title>
        <authorList>
            <person name="Rensing S."/>
            <person name="Lang D."/>
            <person name="Zimmer A."/>
            <person name="Terry A."/>
            <person name="Salamov A."/>
            <person name="Shapiro H."/>
            <person name="Nishiyama T."/>
            <person name="Perroud P.-F."/>
            <person name="Lindquist E."/>
            <person name="Kamisugi Y."/>
            <person name="Tanahashi T."/>
            <person name="Sakakibara K."/>
            <person name="Fujita T."/>
            <person name="Oishi K."/>
            <person name="Shin-I T."/>
            <person name="Kuroki Y."/>
            <person name="Toyoda A."/>
            <person name="Suzuki Y."/>
            <person name="Hashimoto A."/>
            <person name="Yamaguchi K."/>
            <person name="Sugano A."/>
            <person name="Kohara Y."/>
            <person name="Fujiyama A."/>
            <person name="Anterola A."/>
            <person name="Aoki S."/>
            <person name="Ashton N."/>
            <person name="Barbazuk W.B."/>
            <person name="Barker E."/>
            <person name="Bennetzen J."/>
            <person name="Bezanilla M."/>
            <person name="Blankenship R."/>
            <person name="Cho S.H."/>
            <person name="Dutcher S."/>
            <person name="Estelle M."/>
            <person name="Fawcett J.A."/>
            <person name="Gundlach H."/>
            <person name="Hanada K."/>
            <person name="Heyl A."/>
            <person name="Hicks K.A."/>
            <person name="Hugh J."/>
            <person name="Lohr M."/>
            <person name="Mayer K."/>
            <person name="Melkozernov A."/>
            <person name="Murata T."/>
            <person name="Nelson D."/>
            <person name="Pils B."/>
            <person name="Prigge M."/>
            <person name="Reiss B."/>
            <person name="Renner T."/>
            <person name="Rombauts S."/>
            <person name="Rushton P."/>
            <person name="Sanderfoot A."/>
            <person name="Schween G."/>
            <person name="Shiu S.-H."/>
            <person name="Stueber K."/>
            <person name="Theodoulou F.L."/>
            <person name="Tu H."/>
            <person name="Van de Peer Y."/>
            <person name="Verrier P.J."/>
            <person name="Waters E."/>
            <person name="Wood A."/>
            <person name="Yang L."/>
            <person name="Cove D."/>
            <person name="Cuming A."/>
            <person name="Hasebe M."/>
            <person name="Lucas S."/>
            <person name="Mishler D.B."/>
            <person name="Reski R."/>
            <person name="Grigoriev I."/>
            <person name="Quatrano R.S."/>
            <person name="Boore J.L."/>
        </authorList>
    </citation>
    <scope>NUCLEOTIDE SEQUENCE [LARGE SCALE GENOMIC DNA]</scope>
    <source>
        <strain evidence="3 4">cv. Gransden 2004</strain>
    </source>
</reference>
<protein>
    <recommendedName>
        <fullName evidence="1">DUF7748 domain-containing protein</fullName>
    </recommendedName>
</protein>
<organism evidence="2">
    <name type="scientific">Physcomitrium patens</name>
    <name type="common">Spreading-leaved earth moss</name>
    <name type="synonym">Physcomitrella patens</name>
    <dbReference type="NCBI Taxonomy" id="3218"/>
    <lineage>
        <taxon>Eukaryota</taxon>
        <taxon>Viridiplantae</taxon>
        <taxon>Streptophyta</taxon>
        <taxon>Embryophyta</taxon>
        <taxon>Bryophyta</taxon>
        <taxon>Bryophytina</taxon>
        <taxon>Bryopsida</taxon>
        <taxon>Funariidae</taxon>
        <taxon>Funariales</taxon>
        <taxon>Funariaceae</taxon>
        <taxon>Physcomitrium</taxon>
    </lineage>
</organism>
<dbReference type="PaxDb" id="3218-PP1S11_144V6.1"/>
<dbReference type="EnsemblPlants" id="Pp3c11_13390V3.1">
    <property type="protein sequence ID" value="PAC:32958790.CDS.1"/>
    <property type="gene ID" value="Pp3c11_13390"/>
</dbReference>
<dbReference type="EMBL" id="ABEU02000011">
    <property type="protein sequence ID" value="PNR45212.1"/>
    <property type="molecule type" value="Genomic_DNA"/>
</dbReference>
<dbReference type="Proteomes" id="UP000006727">
    <property type="component" value="Chromosome 11"/>
</dbReference>
<evidence type="ECO:0000259" key="1">
    <source>
        <dbReference type="Pfam" id="PF24928"/>
    </source>
</evidence>
<accession>A9RIH1</accession>